<evidence type="ECO:0000313" key="2">
    <source>
        <dbReference type="Proteomes" id="UP000295063"/>
    </source>
</evidence>
<dbReference type="AlphaFoldDB" id="A0A4R1PX78"/>
<dbReference type="Proteomes" id="UP000295063">
    <property type="component" value="Unassembled WGS sequence"/>
</dbReference>
<protein>
    <submittedName>
        <fullName evidence="1">Uncharacterized protein</fullName>
    </submittedName>
</protein>
<keyword evidence="2" id="KW-1185">Reference proteome</keyword>
<dbReference type="RefSeq" id="WP_132082386.1">
    <property type="nucleotide sequence ID" value="NZ_SLUI01000011.1"/>
</dbReference>
<organism evidence="1 2">
    <name type="scientific">Anaerospora hongkongensis</name>
    <dbReference type="NCBI Taxonomy" id="244830"/>
    <lineage>
        <taxon>Bacteria</taxon>
        <taxon>Bacillati</taxon>
        <taxon>Bacillota</taxon>
        <taxon>Negativicutes</taxon>
        <taxon>Selenomonadales</taxon>
        <taxon>Sporomusaceae</taxon>
        <taxon>Anaerospora</taxon>
    </lineage>
</organism>
<name>A0A4R1PX78_9FIRM</name>
<comment type="caution">
    <text evidence="1">The sequence shown here is derived from an EMBL/GenBank/DDBJ whole genome shotgun (WGS) entry which is preliminary data.</text>
</comment>
<gene>
    <name evidence="1" type="ORF">EV210_111112</name>
</gene>
<dbReference type="OrthoDB" id="27724at909929"/>
<reference evidence="1 2" key="1">
    <citation type="submission" date="2019-03" db="EMBL/GenBank/DDBJ databases">
        <title>Genomic Encyclopedia of Type Strains, Phase IV (KMG-IV): sequencing the most valuable type-strain genomes for metagenomic binning, comparative biology and taxonomic classification.</title>
        <authorList>
            <person name="Goeker M."/>
        </authorList>
    </citation>
    <scope>NUCLEOTIDE SEQUENCE [LARGE SCALE GENOMIC DNA]</scope>
    <source>
        <strain evidence="1 2">DSM 15969</strain>
    </source>
</reference>
<dbReference type="EMBL" id="SLUI01000011">
    <property type="protein sequence ID" value="TCL35646.1"/>
    <property type="molecule type" value="Genomic_DNA"/>
</dbReference>
<evidence type="ECO:0000313" key="1">
    <source>
        <dbReference type="EMBL" id="TCL35646.1"/>
    </source>
</evidence>
<accession>A0A4R1PX78</accession>
<sequence>MAKKEPAATFSKQQILSAKKYADRRDLLAVLLSDDTPYTLNAVDKLIEEFLTKEFDKPKEKEGD</sequence>
<proteinExistence type="predicted"/>